<sequence>MLAWHVAADADFQAHVEIIDVGLACCSRC</sequence>
<accession>A0A0A8ZJU2</accession>
<proteinExistence type="predicted"/>
<organism evidence="1">
    <name type="scientific">Arundo donax</name>
    <name type="common">Giant reed</name>
    <name type="synonym">Donax arundinaceus</name>
    <dbReference type="NCBI Taxonomy" id="35708"/>
    <lineage>
        <taxon>Eukaryota</taxon>
        <taxon>Viridiplantae</taxon>
        <taxon>Streptophyta</taxon>
        <taxon>Embryophyta</taxon>
        <taxon>Tracheophyta</taxon>
        <taxon>Spermatophyta</taxon>
        <taxon>Magnoliopsida</taxon>
        <taxon>Liliopsida</taxon>
        <taxon>Poales</taxon>
        <taxon>Poaceae</taxon>
        <taxon>PACMAD clade</taxon>
        <taxon>Arundinoideae</taxon>
        <taxon>Arundineae</taxon>
        <taxon>Arundo</taxon>
    </lineage>
</organism>
<reference evidence="1" key="2">
    <citation type="journal article" date="2015" name="Data Brief">
        <title>Shoot transcriptome of the giant reed, Arundo donax.</title>
        <authorList>
            <person name="Barrero R.A."/>
            <person name="Guerrero F.D."/>
            <person name="Moolhuijzen P."/>
            <person name="Goolsby J.A."/>
            <person name="Tidwell J."/>
            <person name="Bellgard S.E."/>
            <person name="Bellgard M.I."/>
        </authorList>
    </citation>
    <scope>NUCLEOTIDE SEQUENCE</scope>
    <source>
        <tissue evidence="1">Shoot tissue taken approximately 20 cm above the soil surface</tissue>
    </source>
</reference>
<dbReference type="AlphaFoldDB" id="A0A0A8ZJU2"/>
<dbReference type="EMBL" id="GBRH01258246">
    <property type="protein sequence ID" value="JAD39649.1"/>
    <property type="molecule type" value="Transcribed_RNA"/>
</dbReference>
<reference evidence="1" key="1">
    <citation type="submission" date="2014-09" db="EMBL/GenBank/DDBJ databases">
        <authorList>
            <person name="Magalhaes I.L.F."/>
            <person name="Oliveira U."/>
            <person name="Santos F.R."/>
            <person name="Vidigal T.H.D.A."/>
            <person name="Brescovit A.D."/>
            <person name="Santos A.J."/>
        </authorList>
    </citation>
    <scope>NUCLEOTIDE SEQUENCE</scope>
    <source>
        <tissue evidence="1">Shoot tissue taken approximately 20 cm above the soil surface</tissue>
    </source>
</reference>
<name>A0A0A8ZJU2_ARUDO</name>
<evidence type="ECO:0000313" key="1">
    <source>
        <dbReference type="EMBL" id="JAD39649.1"/>
    </source>
</evidence>
<protein>
    <submittedName>
        <fullName evidence="1">Uncharacterized protein</fullName>
    </submittedName>
</protein>